<gene>
    <name evidence="3" type="ORF">M2350_003251</name>
</gene>
<dbReference type="Proteomes" id="UP001204798">
    <property type="component" value="Unassembled WGS sequence"/>
</dbReference>
<proteinExistence type="predicted"/>
<evidence type="ECO:0000256" key="1">
    <source>
        <dbReference type="SAM" id="MobiDB-lite"/>
    </source>
</evidence>
<keyword evidence="3" id="KW-0969">Cilium</keyword>
<keyword evidence="3" id="KW-0966">Cell projection</keyword>
<dbReference type="EMBL" id="JANUCP010000007">
    <property type="protein sequence ID" value="MCS3920814.1"/>
    <property type="molecule type" value="Genomic_DNA"/>
</dbReference>
<keyword evidence="2" id="KW-0812">Transmembrane</keyword>
<keyword evidence="4" id="KW-1185">Reference proteome</keyword>
<name>A0ABT2ET34_9BACT</name>
<reference evidence="3 4" key="1">
    <citation type="submission" date="2022-08" db="EMBL/GenBank/DDBJ databases">
        <title>Bacterial and archaeal communities from various locations to study Microbial Dark Matter (Phase II).</title>
        <authorList>
            <person name="Stepanauskas R."/>
        </authorList>
    </citation>
    <scope>NUCLEOTIDE SEQUENCE [LARGE SCALE GENOMIC DNA]</scope>
    <source>
        <strain evidence="3 4">PD1</strain>
    </source>
</reference>
<feature type="region of interest" description="Disordered" evidence="1">
    <location>
        <begin position="36"/>
        <end position="64"/>
    </location>
</feature>
<keyword evidence="3" id="KW-0282">Flagellum</keyword>
<keyword evidence="2" id="KW-0472">Membrane</keyword>
<keyword evidence="2" id="KW-1133">Transmembrane helix</keyword>
<sequence>MQREVPLWLAVVIIVVVIIVIAGIYWWLWSPKVQEGAQPPPTAPIFKAGPGLGGEKPVPEQPAK</sequence>
<protein>
    <submittedName>
        <fullName evidence="3">Flagellar basal body-associated protein FliL</fullName>
    </submittedName>
</protein>
<feature type="transmembrane region" description="Helical" evidence="2">
    <location>
        <begin position="7"/>
        <end position="28"/>
    </location>
</feature>
<evidence type="ECO:0000313" key="4">
    <source>
        <dbReference type="Proteomes" id="UP001204798"/>
    </source>
</evidence>
<evidence type="ECO:0000313" key="3">
    <source>
        <dbReference type="EMBL" id="MCS3920814.1"/>
    </source>
</evidence>
<organism evidence="3 4">
    <name type="scientific">Candidatus Fervidibacter sacchari</name>
    <dbReference type="NCBI Taxonomy" id="1448929"/>
    <lineage>
        <taxon>Bacteria</taxon>
        <taxon>Candidatus Fervidibacterota</taxon>
        <taxon>Candidatus Fervidibacter</taxon>
    </lineage>
</organism>
<comment type="caution">
    <text evidence="3">The sequence shown here is derived from an EMBL/GenBank/DDBJ whole genome shotgun (WGS) entry which is preliminary data.</text>
</comment>
<accession>A0ABT2ET34</accession>
<dbReference type="RefSeq" id="WP_259100978.1">
    <property type="nucleotide sequence ID" value="NZ_CP130454.1"/>
</dbReference>
<evidence type="ECO:0000256" key="2">
    <source>
        <dbReference type="SAM" id="Phobius"/>
    </source>
</evidence>